<evidence type="ECO:0000256" key="3">
    <source>
        <dbReference type="ARBA" id="ARBA00007805"/>
    </source>
</evidence>
<dbReference type="eggNOG" id="COG0078">
    <property type="taxonomic scope" value="Bacteria"/>
</dbReference>
<dbReference type="EC" id="2.1.3.3" evidence="4 8"/>
<dbReference type="GO" id="GO:0016597">
    <property type="term" value="F:amino acid binding"/>
    <property type="evidence" value="ECO:0007669"/>
    <property type="project" value="InterPro"/>
</dbReference>
<gene>
    <name evidence="11" type="primary">argF</name>
    <name evidence="11" type="ordered locus">RC1_2475</name>
</gene>
<dbReference type="STRING" id="414684.RC1_2475"/>
<dbReference type="SUPFAM" id="SSF53671">
    <property type="entry name" value="Aspartate/ornithine carbamoyltransferase"/>
    <property type="match status" value="1"/>
</dbReference>
<feature type="domain" description="Aspartate/ornithine carbamoyltransferase carbamoyl-P binding" evidence="10">
    <location>
        <begin position="10"/>
        <end position="147"/>
    </location>
</feature>
<dbReference type="PROSITE" id="PS00097">
    <property type="entry name" value="CARBAMOYLTRANSFERASE"/>
    <property type="match status" value="1"/>
</dbReference>
<evidence type="ECO:0000313" key="11">
    <source>
        <dbReference type="EMBL" id="ACI99858.1"/>
    </source>
</evidence>
<keyword evidence="12" id="KW-1185">Reference proteome</keyword>
<dbReference type="PRINTS" id="PR00102">
    <property type="entry name" value="OTCASE"/>
</dbReference>
<dbReference type="GO" id="GO:0004585">
    <property type="term" value="F:ornithine carbamoyltransferase activity"/>
    <property type="evidence" value="ECO:0007669"/>
    <property type="project" value="UniProtKB-UniRule"/>
</dbReference>
<accession>B6IUN3</accession>
<evidence type="ECO:0000259" key="9">
    <source>
        <dbReference type="Pfam" id="PF00185"/>
    </source>
</evidence>
<dbReference type="Gene3D" id="3.40.50.1370">
    <property type="entry name" value="Aspartate/ornithine carbamoyltransferase"/>
    <property type="match status" value="2"/>
</dbReference>
<feature type="binding site" evidence="7">
    <location>
        <position position="107"/>
    </location>
    <ligand>
        <name>carbamoyl phosphate</name>
        <dbReference type="ChEBI" id="CHEBI:58228"/>
    </ligand>
</feature>
<feature type="domain" description="Aspartate/ornithine carbamoyltransferase Asp/Orn-binding" evidence="9">
    <location>
        <begin position="154"/>
        <end position="303"/>
    </location>
</feature>
<proteinExistence type="inferred from homology"/>
<dbReference type="OrthoDB" id="9802587at2"/>
<dbReference type="GO" id="GO:0019240">
    <property type="term" value="P:citrulline biosynthetic process"/>
    <property type="evidence" value="ECO:0007669"/>
    <property type="project" value="TreeGrafter"/>
</dbReference>
<evidence type="ECO:0000256" key="6">
    <source>
        <dbReference type="ARBA" id="ARBA00048772"/>
    </source>
</evidence>
<dbReference type="EMBL" id="CP000613">
    <property type="protein sequence ID" value="ACI99858.1"/>
    <property type="molecule type" value="Genomic_DNA"/>
</dbReference>
<dbReference type="PRINTS" id="PR00100">
    <property type="entry name" value="AOTCASE"/>
</dbReference>
<feature type="binding site" evidence="7">
    <location>
        <begin position="229"/>
        <end position="230"/>
    </location>
    <ligand>
        <name>L-ornithine</name>
        <dbReference type="ChEBI" id="CHEBI:46911"/>
    </ligand>
</feature>
<dbReference type="Pfam" id="PF02729">
    <property type="entry name" value="OTCace_N"/>
    <property type="match status" value="1"/>
</dbReference>
<dbReference type="InterPro" id="IPR006130">
    <property type="entry name" value="Asp/Orn_carbamoylTrfase"/>
</dbReference>
<evidence type="ECO:0000256" key="4">
    <source>
        <dbReference type="ARBA" id="ARBA00013007"/>
    </source>
</evidence>
<dbReference type="GO" id="GO:0042450">
    <property type="term" value="P:L-arginine biosynthetic process via ornithine"/>
    <property type="evidence" value="ECO:0007669"/>
    <property type="project" value="UniProtKB-UniRule"/>
</dbReference>
<evidence type="ECO:0000256" key="8">
    <source>
        <dbReference type="NCBIfam" id="TIGR00658"/>
    </source>
</evidence>
<feature type="binding site" evidence="7">
    <location>
        <position position="83"/>
    </location>
    <ligand>
        <name>carbamoyl phosphate</name>
        <dbReference type="ChEBI" id="CHEBI:58228"/>
    </ligand>
</feature>
<dbReference type="HOGENOM" id="CLU_043846_3_2_5"/>
<dbReference type="Proteomes" id="UP000001591">
    <property type="component" value="Chromosome"/>
</dbReference>
<dbReference type="PANTHER" id="PTHR45753:SF3">
    <property type="entry name" value="ORNITHINE TRANSCARBAMYLASE, MITOCHONDRIAL"/>
    <property type="match status" value="1"/>
</dbReference>
<evidence type="ECO:0000259" key="10">
    <source>
        <dbReference type="Pfam" id="PF02729"/>
    </source>
</evidence>
<comment type="pathway">
    <text evidence="2">Amino-acid biosynthesis; L-arginine biosynthesis; L-arginine from L-ornithine and carbamoyl phosphate: step 1/3.</text>
</comment>
<dbReference type="InterPro" id="IPR006132">
    <property type="entry name" value="Asp/Orn_carbamoyltranf_P-bd"/>
</dbReference>
<dbReference type="Pfam" id="PF00185">
    <property type="entry name" value="OTCace"/>
    <property type="match status" value="1"/>
</dbReference>
<dbReference type="FunFam" id="3.40.50.1370:FF:000008">
    <property type="entry name" value="Ornithine carbamoyltransferase"/>
    <property type="match status" value="1"/>
</dbReference>
<comment type="function">
    <text evidence="1">Reversibly catalyzes the transfer of the carbamoyl group from carbamoyl phosphate (CP) to the N(epsilon) atom of ornithine (ORN) to produce L-citrulline.</text>
</comment>
<reference evidence="11 12" key="1">
    <citation type="journal article" date="2010" name="BMC Genomics">
        <title>Metabolic flexibility revealed in the genome of the cyst-forming alpha-1 proteobacterium Rhodospirillum centenum.</title>
        <authorList>
            <person name="Lu Y.K."/>
            <person name="Marden J."/>
            <person name="Han M."/>
            <person name="Swingley W.D."/>
            <person name="Mastrian S.D."/>
            <person name="Chowdhury S.R."/>
            <person name="Hao J."/>
            <person name="Helmy T."/>
            <person name="Kim S."/>
            <person name="Kurdoglu A.A."/>
            <person name="Matthies H.J."/>
            <person name="Rollo D."/>
            <person name="Stothard P."/>
            <person name="Blankenship R.E."/>
            <person name="Bauer C.E."/>
            <person name="Touchman J.W."/>
        </authorList>
    </citation>
    <scope>NUCLEOTIDE SEQUENCE [LARGE SCALE GENOMIC DNA]</scope>
    <source>
        <strain evidence="12">ATCC 51521 / SW</strain>
    </source>
</reference>
<dbReference type="KEGG" id="rce:RC1_2475"/>
<evidence type="ECO:0000256" key="5">
    <source>
        <dbReference type="ARBA" id="ARBA00022679"/>
    </source>
</evidence>
<dbReference type="InterPro" id="IPR002292">
    <property type="entry name" value="Orn/put_carbamltrans"/>
</dbReference>
<dbReference type="NCBIfam" id="NF001986">
    <property type="entry name" value="PRK00779.1"/>
    <property type="match status" value="1"/>
</dbReference>
<feature type="binding site" evidence="7">
    <location>
        <begin position="56"/>
        <end position="59"/>
    </location>
    <ligand>
        <name>carbamoyl phosphate</name>
        <dbReference type="ChEBI" id="CHEBI:58228"/>
    </ligand>
</feature>
<evidence type="ECO:0000256" key="1">
    <source>
        <dbReference type="ARBA" id="ARBA00003822"/>
    </source>
</evidence>
<dbReference type="AlphaFoldDB" id="B6IUN3"/>
<dbReference type="PANTHER" id="PTHR45753">
    <property type="entry name" value="ORNITHINE CARBAMOYLTRANSFERASE, MITOCHONDRIAL"/>
    <property type="match status" value="1"/>
</dbReference>
<feature type="binding site" evidence="7">
    <location>
        <position position="292"/>
    </location>
    <ligand>
        <name>carbamoyl phosphate</name>
        <dbReference type="ChEBI" id="CHEBI:58228"/>
    </ligand>
</feature>
<feature type="binding site" evidence="7">
    <location>
        <position position="225"/>
    </location>
    <ligand>
        <name>L-ornithine</name>
        <dbReference type="ChEBI" id="CHEBI:46911"/>
    </ligand>
</feature>
<dbReference type="GO" id="GO:0005737">
    <property type="term" value="C:cytoplasm"/>
    <property type="evidence" value="ECO:0007669"/>
    <property type="project" value="UniProtKB-SubCell"/>
</dbReference>
<comment type="subcellular location">
    <subcellularLocation>
        <location evidence="7">Cytoplasm</location>
    </subcellularLocation>
</comment>
<name>B6IUN3_RHOCS</name>
<feature type="binding site" evidence="7">
    <location>
        <begin position="134"/>
        <end position="137"/>
    </location>
    <ligand>
        <name>carbamoyl phosphate</name>
        <dbReference type="ChEBI" id="CHEBI:58228"/>
    </ligand>
</feature>
<keyword evidence="5 7" id="KW-0808">Transferase</keyword>
<dbReference type="HAMAP" id="MF_01109">
    <property type="entry name" value="OTCase"/>
    <property type="match status" value="1"/>
</dbReference>
<dbReference type="NCBIfam" id="TIGR00658">
    <property type="entry name" value="orni_carb_tr"/>
    <property type="match status" value="1"/>
</dbReference>
<organism evidence="11 12">
    <name type="scientific">Rhodospirillum centenum (strain ATCC 51521 / SW)</name>
    <dbReference type="NCBI Taxonomy" id="414684"/>
    <lineage>
        <taxon>Bacteria</taxon>
        <taxon>Pseudomonadati</taxon>
        <taxon>Pseudomonadota</taxon>
        <taxon>Alphaproteobacteria</taxon>
        <taxon>Rhodospirillales</taxon>
        <taxon>Rhodospirillaceae</taxon>
        <taxon>Rhodospirillum</taxon>
    </lineage>
</organism>
<sequence>MSPASSRKVRHFIDIHLLDAGSLRGMLDYAAALKRAKQPEKPLLGRTLALIFEKPSTRTRVSFEVGMRQLGGEVITLTGKEIQLGHGETIGDTARVLSRFVDAIMLRTDAEEKLHEMAEAASVPVINGLTDKSHPVQIMADILTFEERKGPITGKVVCWSGDANNVCESWIHAAVRFDFELRVACPAELAPSAETLEWVRRNDGRVIVTRDAEAAVAGADAVVTDTWVSMHHQDAERRHALLKPYQVNERLMGLAQKDAIFMHCLPAHRDEEVSTAVIDGPQSVVWDEAENRMHAQKGILAWCLNT</sequence>
<comment type="catalytic activity">
    <reaction evidence="6 7">
        <text>carbamoyl phosphate + L-ornithine = L-citrulline + phosphate + H(+)</text>
        <dbReference type="Rhea" id="RHEA:19513"/>
        <dbReference type="ChEBI" id="CHEBI:15378"/>
        <dbReference type="ChEBI" id="CHEBI:43474"/>
        <dbReference type="ChEBI" id="CHEBI:46911"/>
        <dbReference type="ChEBI" id="CHEBI:57743"/>
        <dbReference type="ChEBI" id="CHEBI:58228"/>
        <dbReference type="EC" id="2.1.3.3"/>
    </reaction>
</comment>
<evidence type="ECO:0000256" key="2">
    <source>
        <dbReference type="ARBA" id="ARBA00004975"/>
    </source>
</evidence>
<feature type="binding site" evidence="7">
    <location>
        <begin position="264"/>
        <end position="265"/>
    </location>
    <ligand>
        <name>carbamoyl phosphate</name>
        <dbReference type="ChEBI" id="CHEBI:58228"/>
    </ligand>
</feature>
<feature type="binding site" evidence="7">
    <location>
        <position position="165"/>
    </location>
    <ligand>
        <name>L-ornithine</name>
        <dbReference type="ChEBI" id="CHEBI:46911"/>
    </ligand>
</feature>
<comment type="similarity">
    <text evidence="3 7">Belongs to the aspartate/ornithine carbamoyltransferase superfamily. OTCase family.</text>
</comment>
<evidence type="ECO:0000313" key="12">
    <source>
        <dbReference type="Proteomes" id="UP000001591"/>
    </source>
</evidence>
<dbReference type="InterPro" id="IPR006131">
    <property type="entry name" value="Asp_carbamoyltransf_Asp/Orn-bd"/>
</dbReference>
<keyword evidence="7" id="KW-0963">Cytoplasm</keyword>
<dbReference type="RefSeq" id="WP_012567640.1">
    <property type="nucleotide sequence ID" value="NC_011420.2"/>
</dbReference>
<evidence type="ECO:0000256" key="7">
    <source>
        <dbReference type="HAMAP-Rule" id="MF_01109"/>
    </source>
</evidence>
<protein>
    <recommendedName>
        <fullName evidence="4 8">Ornithine carbamoyltransferase</fullName>
        <ecNumber evidence="4 8">2.1.3.3</ecNumber>
    </recommendedName>
</protein>
<dbReference type="InterPro" id="IPR024904">
    <property type="entry name" value="OTCase_ArgI"/>
</dbReference>
<dbReference type="InterPro" id="IPR036901">
    <property type="entry name" value="Asp/Orn_carbamoylTrfase_sf"/>
</dbReference>